<name>A0A9P0GKR7_9CUCU</name>
<protein>
    <submittedName>
        <fullName evidence="1">Uncharacterized protein</fullName>
    </submittedName>
</protein>
<dbReference type="EMBL" id="OV651819">
    <property type="protein sequence ID" value="CAH1113316.1"/>
    <property type="molecule type" value="Genomic_DNA"/>
</dbReference>
<dbReference type="OrthoDB" id="6774265at2759"/>
<proteinExistence type="predicted"/>
<reference evidence="1" key="1">
    <citation type="submission" date="2022-01" db="EMBL/GenBank/DDBJ databases">
        <authorList>
            <person name="King R."/>
        </authorList>
    </citation>
    <scope>NUCLEOTIDE SEQUENCE</scope>
</reference>
<gene>
    <name evidence="1" type="ORF">PSYICH_LOCUS13225</name>
</gene>
<organism evidence="1 2">
    <name type="scientific">Psylliodes chrysocephalus</name>
    <dbReference type="NCBI Taxonomy" id="3402493"/>
    <lineage>
        <taxon>Eukaryota</taxon>
        <taxon>Metazoa</taxon>
        <taxon>Ecdysozoa</taxon>
        <taxon>Arthropoda</taxon>
        <taxon>Hexapoda</taxon>
        <taxon>Insecta</taxon>
        <taxon>Pterygota</taxon>
        <taxon>Neoptera</taxon>
        <taxon>Endopterygota</taxon>
        <taxon>Coleoptera</taxon>
        <taxon>Polyphaga</taxon>
        <taxon>Cucujiformia</taxon>
        <taxon>Chrysomeloidea</taxon>
        <taxon>Chrysomelidae</taxon>
        <taxon>Galerucinae</taxon>
        <taxon>Alticini</taxon>
        <taxon>Psylliodes</taxon>
    </lineage>
</organism>
<evidence type="ECO:0000313" key="1">
    <source>
        <dbReference type="EMBL" id="CAH1113316.1"/>
    </source>
</evidence>
<evidence type="ECO:0000313" key="2">
    <source>
        <dbReference type="Proteomes" id="UP001153636"/>
    </source>
</evidence>
<dbReference type="Proteomes" id="UP001153636">
    <property type="component" value="Chromosome 7"/>
</dbReference>
<dbReference type="AlphaFoldDB" id="A0A9P0GKR7"/>
<keyword evidence="2" id="KW-1185">Reference proteome</keyword>
<accession>A0A9P0GKR7</accession>
<sequence>MKTLSCFCDNECQHFNLGLMEFKEKPKLNVEDIYTDSDSEHQYKPEFDQQDNTISDTILETDMSQIIDKSTNDFNNIVRPSSINQYKIDDYVLVKFPIRSTEYRYVAIINQTIKKKN</sequence>